<comment type="caution">
    <text evidence="2">The sequence shown here is derived from an EMBL/GenBank/DDBJ whole genome shotgun (WGS) entry which is preliminary data.</text>
</comment>
<organism evidence="2 3">
    <name type="scientific">Dermabacter hominis 1368</name>
    <dbReference type="NCBI Taxonomy" id="1450519"/>
    <lineage>
        <taxon>Bacteria</taxon>
        <taxon>Bacillati</taxon>
        <taxon>Actinomycetota</taxon>
        <taxon>Actinomycetes</taxon>
        <taxon>Micrococcales</taxon>
        <taxon>Dermabacteraceae</taxon>
        <taxon>Dermabacter</taxon>
    </lineage>
</organism>
<evidence type="ECO:0000313" key="3">
    <source>
        <dbReference type="Proteomes" id="UP000030182"/>
    </source>
</evidence>
<feature type="transmembrane region" description="Helical" evidence="1">
    <location>
        <begin position="12"/>
        <end position="35"/>
    </location>
</feature>
<keyword evidence="1" id="KW-0812">Transmembrane</keyword>
<dbReference type="Proteomes" id="UP000030182">
    <property type="component" value="Unassembled WGS sequence"/>
</dbReference>
<reference evidence="2 3" key="1">
    <citation type="submission" date="2014-01" db="EMBL/GenBank/DDBJ databases">
        <title>Draft genome sequence of the multidrug-resistant clinical isolate Dermabacter hominis 1368.</title>
        <authorList>
            <person name="Albersmeier A."/>
            <person name="Bomholt C."/>
            <person name="Glaub A."/>
            <person name="Ruckert C."/>
            <person name="Soriano F."/>
            <person name="Fernandez-Natal I."/>
            <person name="Tauch A."/>
        </authorList>
    </citation>
    <scope>NUCLEOTIDE SEQUENCE [LARGE SCALE GENOMIC DNA]</scope>
    <source>
        <strain evidence="2 3">1368</strain>
    </source>
</reference>
<keyword evidence="1" id="KW-0472">Membrane</keyword>
<dbReference type="EMBL" id="JDRS01000002">
    <property type="protein sequence ID" value="KDS94224.1"/>
    <property type="molecule type" value="Genomic_DNA"/>
</dbReference>
<proteinExistence type="predicted"/>
<keyword evidence="1" id="KW-1133">Transmembrane helix</keyword>
<gene>
    <name evidence="2" type="ORF">DHOM_03005</name>
</gene>
<protein>
    <submittedName>
        <fullName evidence="2">Uncharacterized protein</fullName>
    </submittedName>
</protein>
<evidence type="ECO:0000313" key="2">
    <source>
        <dbReference type="EMBL" id="KDS94224.1"/>
    </source>
</evidence>
<name>A0ABR4SLX7_9MICO</name>
<accession>A0ABR4SLX7</accession>
<sequence length="73" mass="7480">MRVTADSEAFALKTFALTGVILPIVVMLIGCFLALLGVESGWIVASLGGISLVLEAVGKMIRSARSGNSGAND</sequence>
<keyword evidence="3" id="KW-1185">Reference proteome</keyword>
<evidence type="ECO:0000256" key="1">
    <source>
        <dbReference type="SAM" id="Phobius"/>
    </source>
</evidence>
<dbReference type="PROSITE" id="PS51257">
    <property type="entry name" value="PROKAR_LIPOPROTEIN"/>
    <property type="match status" value="1"/>
</dbReference>